<proteinExistence type="predicted"/>
<evidence type="ECO:0000313" key="2">
    <source>
        <dbReference type="Proteomes" id="UP000317332"/>
    </source>
</evidence>
<gene>
    <name evidence="1" type="ORF">FJ651_12730</name>
</gene>
<dbReference type="AlphaFoldDB" id="A0A506PEQ4"/>
<dbReference type="Proteomes" id="UP000317332">
    <property type="component" value="Unassembled WGS sequence"/>
</dbReference>
<accession>A0A506PEQ4</accession>
<evidence type="ECO:0000313" key="1">
    <source>
        <dbReference type="EMBL" id="TPV32421.1"/>
    </source>
</evidence>
<organism evidence="1 2">
    <name type="scientific">Paucihalobacter ruber</name>
    <dbReference type="NCBI Taxonomy" id="2567861"/>
    <lineage>
        <taxon>Bacteria</taxon>
        <taxon>Pseudomonadati</taxon>
        <taxon>Bacteroidota</taxon>
        <taxon>Flavobacteriia</taxon>
        <taxon>Flavobacteriales</taxon>
        <taxon>Flavobacteriaceae</taxon>
        <taxon>Paucihalobacter</taxon>
    </lineage>
</organism>
<dbReference type="OrthoDB" id="1135024at2"/>
<name>A0A506PEQ4_9FLAO</name>
<dbReference type="EMBL" id="VHIQ01000006">
    <property type="protein sequence ID" value="TPV32421.1"/>
    <property type="molecule type" value="Genomic_DNA"/>
</dbReference>
<dbReference type="RefSeq" id="WP_140990916.1">
    <property type="nucleotide sequence ID" value="NZ_VHIQ01000006.1"/>
</dbReference>
<reference evidence="1 2" key="1">
    <citation type="submission" date="2019-06" db="EMBL/GenBank/DDBJ databases">
        <title>Flavobacteriaceae Paucihalobacterium erythroidium CWB-1, complete genome.</title>
        <authorList>
            <person name="Wu S."/>
        </authorList>
    </citation>
    <scope>NUCLEOTIDE SEQUENCE [LARGE SCALE GENOMIC DNA]</scope>
    <source>
        <strain evidence="1 2">CWB-1</strain>
    </source>
</reference>
<protein>
    <submittedName>
        <fullName evidence="1">Uncharacterized protein</fullName>
    </submittedName>
</protein>
<keyword evidence="2" id="KW-1185">Reference proteome</keyword>
<comment type="caution">
    <text evidence="1">The sequence shown here is derived from an EMBL/GenBank/DDBJ whole genome shotgun (WGS) entry which is preliminary data.</text>
</comment>
<sequence length="142" mass="17340">MFKYTVIFSLIAFLSFNKNYSQNVMPNESQKERTERKIEERKQEYINNFLFTLNADDFQKEIIRQKLNSFFEEKIALGKQRYNRSFEYQEAVRKLEDNHFKDIEALLTEENMTKIKEMVKGDFDEKEVIKEKKKKKEKKEKN</sequence>